<dbReference type="RefSeq" id="WP_218864651.1">
    <property type="nucleotide sequence ID" value="NZ_JACBZM010000001.1"/>
</dbReference>
<evidence type="ECO:0000313" key="2">
    <source>
        <dbReference type="Proteomes" id="UP000562045"/>
    </source>
</evidence>
<protein>
    <recommendedName>
        <fullName evidence="3">MmcQ/YjbR family DNA-binding protein</fullName>
    </recommendedName>
</protein>
<dbReference type="Proteomes" id="UP000562045">
    <property type="component" value="Unassembled WGS sequence"/>
</dbReference>
<accession>A0A7Y9ZFX9</accession>
<evidence type="ECO:0008006" key="3">
    <source>
        <dbReference type="Google" id="ProtNLM"/>
    </source>
</evidence>
<name>A0A7Y9ZFX9_9ACTN</name>
<dbReference type="Pfam" id="PF04237">
    <property type="entry name" value="YjbR"/>
    <property type="match status" value="1"/>
</dbReference>
<gene>
    <name evidence="1" type="ORF">BJ993_001762</name>
</gene>
<organism evidence="1 2">
    <name type="scientific">Nocardioides aromaticivorans</name>
    <dbReference type="NCBI Taxonomy" id="200618"/>
    <lineage>
        <taxon>Bacteria</taxon>
        <taxon>Bacillati</taxon>
        <taxon>Actinomycetota</taxon>
        <taxon>Actinomycetes</taxon>
        <taxon>Propionibacteriales</taxon>
        <taxon>Nocardioidaceae</taxon>
        <taxon>Nocardioides</taxon>
    </lineage>
</organism>
<dbReference type="AlphaFoldDB" id="A0A7Y9ZFX9"/>
<dbReference type="InterPro" id="IPR058532">
    <property type="entry name" value="YjbR/MT2646/Rv2570-like"/>
</dbReference>
<sequence>MTDAEAVRRVVLPLPRAVERQTGGLWKHYIGQIVFLAFSKDEQAMGFGFPKEQRDDLVASAPDTFFLPRPQDLRFNWVCARLGPLDGDEMRELVTDAWRMCVPRMLHDLPDLPEPTARAWSLIDARDFSGAHPLLHPYLHWHDKELVLRGRTKVLAHLRQHPRPRPPDRVEVRDGQVYRWVRD</sequence>
<dbReference type="EMBL" id="JACBZM010000001">
    <property type="protein sequence ID" value="NYI44682.1"/>
    <property type="molecule type" value="Genomic_DNA"/>
</dbReference>
<evidence type="ECO:0000313" key="1">
    <source>
        <dbReference type="EMBL" id="NYI44682.1"/>
    </source>
</evidence>
<reference evidence="1 2" key="1">
    <citation type="submission" date="2020-07" db="EMBL/GenBank/DDBJ databases">
        <title>Sequencing the genomes of 1000 actinobacteria strains.</title>
        <authorList>
            <person name="Klenk H.-P."/>
        </authorList>
    </citation>
    <scope>NUCLEOTIDE SEQUENCE [LARGE SCALE GENOMIC DNA]</scope>
    <source>
        <strain evidence="1 2">DSM 15131</strain>
    </source>
</reference>
<comment type="caution">
    <text evidence="1">The sequence shown here is derived from an EMBL/GenBank/DDBJ whole genome shotgun (WGS) entry which is preliminary data.</text>
</comment>
<proteinExistence type="predicted"/>